<reference evidence="2 3" key="1">
    <citation type="journal article" date="2015" name="Genome Biol. Evol.">
        <title>Phylogenomic analyses indicate that early fungi evolved digesting cell walls of algal ancestors of land plants.</title>
        <authorList>
            <person name="Chang Y."/>
            <person name="Wang S."/>
            <person name="Sekimoto S."/>
            <person name="Aerts A.L."/>
            <person name="Choi C."/>
            <person name="Clum A."/>
            <person name="LaButti K.M."/>
            <person name="Lindquist E.A."/>
            <person name="Yee Ngan C."/>
            <person name="Ohm R.A."/>
            <person name="Salamov A.A."/>
            <person name="Grigoriev I.V."/>
            <person name="Spatafora J.W."/>
            <person name="Berbee M.L."/>
        </authorList>
    </citation>
    <scope>NUCLEOTIDE SEQUENCE [LARGE SCALE GENOMIC DNA]</scope>
    <source>
        <strain evidence="2 3">NRRL 28638</strain>
    </source>
</reference>
<keyword evidence="3" id="KW-1185">Reference proteome</keyword>
<organism evidence="2 3">
    <name type="scientific">Conidiobolus coronatus (strain ATCC 28846 / CBS 209.66 / NRRL 28638)</name>
    <name type="common">Delacroixia coronata</name>
    <dbReference type="NCBI Taxonomy" id="796925"/>
    <lineage>
        <taxon>Eukaryota</taxon>
        <taxon>Fungi</taxon>
        <taxon>Fungi incertae sedis</taxon>
        <taxon>Zoopagomycota</taxon>
        <taxon>Entomophthoromycotina</taxon>
        <taxon>Entomophthoromycetes</taxon>
        <taxon>Entomophthorales</taxon>
        <taxon>Ancylistaceae</taxon>
        <taxon>Conidiobolus</taxon>
    </lineage>
</organism>
<dbReference type="GO" id="GO:0044038">
    <property type="term" value="P:cell wall macromolecule biosynthetic process"/>
    <property type="evidence" value="ECO:0007669"/>
    <property type="project" value="InterPro"/>
</dbReference>
<keyword evidence="1" id="KW-0732">Signal</keyword>
<dbReference type="AlphaFoldDB" id="A0A137NYV4"/>
<evidence type="ECO:0000313" key="2">
    <source>
        <dbReference type="EMBL" id="KXN67868.1"/>
    </source>
</evidence>
<proteinExistence type="predicted"/>
<dbReference type="EMBL" id="KQ964609">
    <property type="protein sequence ID" value="KXN67868.1"/>
    <property type="molecule type" value="Genomic_DNA"/>
</dbReference>
<accession>A0A137NYV4</accession>
<dbReference type="GO" id="GO:0016755">
    <property type="term" value="F:aminoacyltransferase activity"/>
    <property type="evidence" value="ECO:0007669"/>
    <property type="project" value="InterPro"/>
</dbReference>
<gene>
    <name evidence="2" type="ORF">CONCODRAFT_10002</name>
</gene>
<feature type="chain" id="PRO_5007294316" evidence="1">
    <location>
        <begin position="18"/>
        <end position="60"/>
    </location>
</feature>
<evidence type="ECO:0000313" key="3">
    <source>
        <dbReference type="Proteomes" id="UP000070444"/>
    </source>
</evidence>
<dbReference type="Proteomes" id="UP000070444">
    <property type="component" value="Unassembled WGS sequence"/>
</dbReference>
<sequence>MKPNTIVIAPLIGTTLAISIGSLASGTTSNTRTEMIDGVQTTVTDINERKLNNFYESMSR</sequence>
<dbReference type="PROSITE" id="PS51191">
    <property type="entry name" value="FEMABX"/>
    <property type="match status" value="1"/>
</dbReference>
<evidence type="ECO:0000256" key="1">
    <source>
        <dbReference type="SAM" id="SignalP"/>
    </source>
</evidence>
<name>A0A137NYV4_CONC2</name>
<protein>
    <submittedName>
        <fullName evidence="2">Uncharacterized protein</fullName>
    </submittedName>
</protein>
<dbReference type="InterPro" id="IPR003447">
    <property type="entry name" value="FEMABX"/>
</dbReference>
<feature type="signal peptide" evidence="1">
    <location>
        <begin position="1"/>
        <end position="17"/>
    </location>
</feature>